<dbReference type="PANTHER" id="PTHR43475">
    <property type="entry name" value="METHYLTHIORIBOSE-1-PHOSPHATE ISOMERASE"/>
    <property type="match status" value="1"/>
</dbReference>
<dbReference type="EMBL" id="AP028654">
    <property type="protein sequence ID" value="BEP29146.1"/>
    <property type="molecule type" value="Genomic_DNA"/>
</dbReference>
<feature type="active site" description="Proton donor" evidence="3">
    <location>
        <position position="240"/>
    </location>
</feature>
<dbReference type="Pfam" id="PF01008">
    <property type="entry name" value="IF-2B"/>
    <property type="match status" value="1"/>
</dbReference>
<dbReference type="Proteomes" id="UP001321786">
    <property type="component" value="Chromosome"/>
</dbReference>
<protein>
    <recommendedName>
        <fullName evidence="3">Methylthioribose-1-phosphate isomerase</fullName>
        <shortName evidence="3">M1Pi</shortName>
        <shortName evidence="3">MTR-1-P isomerase</shortName>
        <ecNumber evidence="3">5.3.1.23</ecNumber>
    </recommendedName>
    <alternativeName>
        <fullName evidence="3">S-methyl-5-thioribose-1-phosphate isomerase</fullName>
    </alternativeName>
</protein>
<dbReference type="NCBIfam" id="NF004326">
    <property type="entry name" value="PRK05720.1"/>
    <property type="match status" value="1"/>
</dbReference>
<comment type="similarity">
    <text evidence="3">Belongs to the EIF-2B alpha/beta/delta subunits family. MtnA subfamily.</text>
</comment>
<keyword evidence="5" id="KW-1185">Reference proteome</keyword>
<keyword evidence="3" id="KW-0028">Amino-acid biosynthesis</keyword>
<comment type="function">
    <text evidence="3">Catalyzes the interconversion of methylthioribose-1-phosphate (MTR-1-P) into methylthioribulose-1-phosphate (MTRu-1-P).</text>
</comment>
<sequence>MAEINSIIFENNMLKLIDQRKLPTIFEYFTCTNYRDVEYAIREMVVRGAPAIGATAAYGTLLLVDELIKENLTKVEFNKKIDIGLEFLNNSRPTAVNLMWAINKMKEVISTNSTKSYDDISLAVKKEAILIHKEDIETNKRMAKHGAKLINQGDTILTHCNTGALATAGYGTALGVIREAFYQEKNIFVYADETRPRLQGARLTAWELMEEGIPSKLIVDSAAATLIRDKKIDIILVGADRIALNGDSANKIGTFMLSVIAEKYNIPFYIVAPTTTIDFDIVSGGEIVIEERPSNEITIIGERVVAPAGMEVYNPAFDVTPNDLINGIVTEKGIIYPPFEKNIIKLKNNIGD</sequence>
<dbReference type="Gene3D" id="1.20.120.420">
    <property type="entry name" value="translation initiation factor eif-2b, domain 1"/>
    <property type="match status" value="1"/>
</dbReference>
<dbReference type="SUPFAM" id="SSF100950">
    <property type="entry name" value="NagB/RpiA/CoA transferase-like"/>
    <property type="match status" value="1"/>
</dbReference>
<reference evidence="4 5" key="1">
    <citation type="submission" date="2023-08" db="EMBL/GenBank/DDBJ databases">
        <title>Helicovermis profunda gen. nov., sp. nov., a novel mesophilic, fermentative bacterium within the Bacillota from a deep-sea hydrothermal vent chimney.</title>
        <authorList>
            <person name="Miyazaki U."/>
            <person name="Mizutani D."/>
            <person name="Hashimoto Y."/>
            <person name="Tame A."/>
            <person name="Sawayama S."/>
            <person name="Miyazaki J."/>
            <person name="Takai K."/>
            <person name="Nakagawa S."/>
        </authorList>
    </citation>
    <scope>NUCLEOTIDE SEQUENCE [LARGE SCALE GENOMIC DNA]</scope>
    <source>
        <strain evidence="4 5">S502</strain>
    </source>
</reference>
<name>A0AAU9E3E5_9FIRM</name>
<comment type="catalytic activity">
    <reaction evidence="2 3">
        <text>5-(methylsulfanyl)-alpha-D-ribose 1-phosphate = 5-(methylsulfanyl)-D-ribulose 1-phosphate</text>
        <dbReference type="Rhea" id="RHEA:19989"/>
        <dbReference type="ChEBI" id="CHEBI:58533"/>
        <dbReference type="ChEBI" id="CHEBI:58548"/>
        <dbReference type="EC" id="5.3.1.23"/>
    </reaction>
</comment>
<keyword evidence="1 3" id="KW-0413">Isomerase</keyword>
<evidence type="ECO:0000256" key="3">
    <source>
        <dbReference type="HAMAP-Rule" id="MF_01678"/>
    </source>
</evidence>
<dbReference type="InterPro" id="IPR011559">
    <property type="entry name" value="Initiation_fac_2B_a/b/d"/>
</dbReference>
<proteinExistence type="inferred from homology"/>
<dbReference type="GO" id="GO:0019509">
    <property type="term" value="P:L-methionine salvage from methylthioadenosine"/>
    <property type="evidence" value="ECO:0007669"/>
    <property type="project" value="UniProtKB-UniRule"/>
</dbReference>
<feature type="binding site" evidence="3">
    <location>
        <position position="199"/>
    </location>
    <ligand>
        <name>substrate</name>
    </ligand>
</feature>
<dbReference type="EC" id="5.3.1.23" evidence="3"/>
<dbReference type="GO" id="GO:0046523">
    <property type="term" value="F:S-methyl-5-thioribose-1-phosphate isomerase activity"/>
    <property type="evidence" value="ECO:0007669"/>
    <property type="project" value="UniProtKB-UniRule"/>
</dbReference>
<dbReference type="PANTHER" id="PTHR43475:SF1">
    <property type="entry name" value="METHYLTHIORIBOSE-1-PHOSPHATE ISOMERASE"/>
    <property type="match status" value="1"/>
</dbReference>
<dbReference type="FunFam" id="1.20.120.420:FF:000003">
    <property type="entry name" value="Methylthioribose-1-phosphate isomerase"/>
    <property type="match status" value="1"/>
</dbReference>
<dbReference type="FunFam" id="3.40.50.10470:FF:000006">
    <property type="entry name" value="Methylthioribose-1-phosphate isomerase"/>
    <property type="match status" value="1"/>
</dbReference>
<feature type="binding site" evidence="3">
    <location>
        <begin position="47"/>
        <end position="49"/>
    </location>
    <ligand>
        <name>substrate</name>
    </ligand>
</feature>
<dbReference type="Gene3D" id="3.40.50.10470">
    <property type="entry name" value="Translation initiation factor eif-2b, domain 2"/>
    <property type="match status" value="1"/>
</dbReference>
<dbReference type="InterPro" id="IPR042529">
    <property type="entry name" value="IF_2B-like_C"/>
</dbReference>
<dbReference type="InterPro" id="IPR037171">
    <property type="entry name" value="NagB/RpiA_transferase-like"/>
</dbReference>
<keyword evidence="3" id="KW-0486">Methionine biosynthesis</keyword>
<accession>A0AAU9E3E5</accession>
<dbReference type="NCBIfam" id="TIGR00512">
    <property type="entry name" value="salvage_mtnA"/>
    <property type="match status" value="1"/>
</dbReference>
<dbReference type="RefSeq" id="WP_338534814.1">
    <property type="nucleotide sequence ID" value="NZ_AP028654.1"/>
</dbReference>
<dbReference type="NCBIfam" id="TIGR00524">
    <property type="entry name" value="eIF-2B_rel"/>
    <property type="match status" value="1"/>
</dbReference>
<evidence type="ECO:0000313" key="5">
    <source>
        <dbReference type="Proteomes" id="UP001321786"/>
    </source>
</evidence>
<feature type="site" description="Transition state stabilizer" evidence="3">
    <location>
        <position position="160"/>
    </location>
</feature>
<evidence type="ECO:0000256" key="1">
    <source>
        <dbReference type="ARBA" id="ARBA00023235"/>
    </source>
</evidence>
<dbReference type="HAMAP" id="MF_01678">
    <property type="entry name" value="Salvage_MtnA"/>
    <property type="match status" value="1"/>
</dbReference>
<evidence type="ECO:0000313" key="4">
    <source>
        <dbReference type="EMBL" id="BEP29146.1"/>
    </source>
</evidence>
<dbReference type="InterPro" id="IPR027363">
    <property type="entry name" value="M1Pi_N"/>
</dbReference>
<dbReference type="AlphaFoldDB" id="A0AAU9E3E5"/>
<dbReference type="KEGG" id="hprf:HLPR_14770"/>
<evidence type="ECO:0000256" key="2">
    <source>
        <dbReference type="ARBA" id="ARBA00052401"/>
    </source>
</evidence>
<feature type="binding site" evidence="3">
    <location>
        <begin position="250"/>
        <end position="251"/>
    </location>
    <ligand>
        <name>substrate</name>
    </ligand>
</feature>
<organism evidence="4 5">
    <name type="scientific">Helicovermis profundi</name>
    <dbReference type="NCBI Taxonomy" id="3065157"/>
    <lineage>
        <taxon>Bacteria</taxon>
        <taxon>Bacillati</taxon>
        <taxon>Bacillota</taxon>
        <taxon>Clostridia</taxon>
        <taxon>Helicovermis</taxon>
    </lineage>
</organism>
<comment type="pathway">
    <text evidence="3">Amino-acid biosynthesis; L-methionine biosynthesis via salvage pathway; L-methionine from S-methyl-5-thio-alpha-D-ribose 1-phosphate: step 1/6.</text>
</comment>
<dbReference type="InterPro" id="IPR000649">
    <property type="entry name" value="IF-2B-related"/>
</dbReference>
<dbReference type="InterPro" id="IPR005251">
    <property type="entry name" value="IF-M1Pi"/>
</dbReference>
<feature type="binding site" evidence="3">
    <location>
        <position position="92"/>
    </location>
    <ligand>
        <name>substrate</name>
    </ligand>
</feature>
<gene>
    <name evidence="3 4" type="primary">mtnA</name>
    <name evidence="4" type="ORF">HLPR_14770</name>
</gene>